<evidence type="ECO:0000313" key="1">
    <source>
        <dbReference type="EMBL" id="KAL0427404.1"/>
    </source>
</evidence>
<comment type="caution">
    <text evidence="1">The sequence shown here is derived from an EMBL/GenBank/DDBJ whole genome shotgun (WGS) entry which is preliminary data.</text>
</comment>
<proteinExistence type="predicted"/>
<dbReference type="AlphaFoldDB" id="A0AAW2VCE3"/>
<dbReference type="EMBL" id="JACGWN010000010">
    <property type="protein sequence ID" value="KAL0427404.1"/>
    <property type="molecule type" value="Genomic_DNA"/>
</dbReference>
<gene>
    <name evidence="1" type="ORF">Slati_2915200</name>
</gene>
<reference evidence="1" key="1">
    <citation type="submission" date="2020-06" db="EMBL/GenBank/DDBJ databases">
        <authorList>
            <person name="Li T."/>
            <person name="Hu X."/>
            <person name="Zhang T."/>
            <person name="Song X."/>
            <person name="Zhang H."/>
            <person name="Dai N."/>
            <person name="Sheng W."/>
            <person name="Hou X."/>
            <person name="Wei L."/>
        </authorList>
    </citation>
    <scope>NUCLEOTIDE SEQUENCE</scope>
    <source>
        <strain evidence="1">KEN1</strain>
        <tissue evidence="1">Leaf</tissue>
    </source>
</reference>
<reference evidence="1" key="2">
    <citation type="journal article" date="2024" name="Plant">
        <title>Genomic evolution and insights into agronomic trait innovations of Sesamum species.</title>
        <authorList>
            <person name="Miao H."/>
            <person name="Wang L."/>
            <person name="Qu L."/>
            <person name="Liu H."/>
            <person name="Sun Y."/>
            <person name="Le M."/>
            <person name="Wang Q."/>
            <person name="Wei S."/>
            <person name="Zheng Y."/>
            <person name="Lin W."/>
            <person name="Duan Y."/>
            <person name="Cao H."/>
            <person name="Xiong S."/>
            <person name="Wang X."/>
            <person name="Wei L."/>
            <person name="Li C."/>
            <person name="Ma Q."/>
            <person name="Ju M."/>
            <person name="Zhao R."/>
            <person name="Li G."/>
            <person name="Mu C."/>
            <person name="Tian Q."/>
            <person name="Mei H."/>
            <person name="Zhang T."/>
            <person name="Gao T."/>
            <person name="Zhang H."/>
        </authorList>
    </citation>
    <scope>NUCLEOTIDE SEQUENCE</scope>
    <source>
        <strain evidence="1">KEN1</strain>
    </source>
</reference>
<name>A0AAW2VCE3_9LAMI</name>
<protein>
    <submittedName>
        <fullName evidence="1">Uncharacterized protein</fullName>
    </submittedName>
</protein>
<sequence>MAKYPFTLAIGSGLKTCSATMRTSFTPPRFTQVCTHLFSHTSATSISFKSFLSYDGLLRTLYIPPLEKYPSLCGTFVDFAACLYVENFMTRSFLPPRIC</sequence>
<organism evidence="1">
    <name type="scientific">Sesamum latifolium</name>
    <dbReference type="NCBI Taxonomy" id="2727402"/>
    <lineage>
        <taxon>Eukaryota</taxon>
        <taxon>Viridiplantae</taxon>
        <taxon>Streptophyta</taxon>
        <taxon>Embryophyta</taxon>
        <taxon>Tracheophyta</taxon>
        <taxon>Spermatophyta</taxon>
        <taxon>Magnoliopsida</taxon>
        <taxon>eudicotyledons</taxon>
        <taxon>Gunneridae</taxon>
        <taxon>Pentapetalae</taxon>
        <taxon>asterids</taxon>
        <taxon>lamiids</taxon>
        <taxon>Lamiales</taxon>
        <taxon>Pedaliaceae</taxon>
        <taxon>Sesamum</taxon>
    </lineage>
</organism>
<accession>A0AAW2VCE3</accession>